<dbReference type="InterPro" id="IPR038765">
    <property type="entry name" value="Papain-like_cys_pep_sf"/>
</dbReference>
<evidence type="ECO:0000313" key="2">
    <source>
        <dbReference type="Proteomes" id="UP000297975"/>
    </source>
</evidence>
<protein>
    <submittedName>
        <fullName evidence="1">Uncharacterized protein</fullName>
    </submittedName>
</protein>
<accession>A0A4Y8IGR7</accession>
<dbReference type="SUPFAM" id="SSF54001">
    <property type="entry name" value="Cysteine proteinases"/>
    <property type="match status" value="1"/>
</dbReference>
<dbReference type="EMBL" id="SOPW01000016">
    <property type="protein sequence ID" value="TFB14604.1"/>
    <property type="molecule type" value="Genomic_DNA"/>
</dbReference>
<sequence length="270" mass="31148">MGEYLYLVVYDYEDEVFNMGDPIVTGTCTADTVSVHIDLFRYPVRYIKVYSGGNLVGTFHPMSDFHLRNEEGKPIKVVLVFADGDKHETMIIGNKNRKSERMLDFQPGDILVASDNFGDFPPPGYMGHSAMVLDGRHIIEATTSMPQVRTSTIQEFIDIHPKFMQLRCLDRYAAHNAVDFAYEFLQTYDDHLKKGENMAPFSFSPLVSLDDPYNSIYCSKLVWLCYYYGAGMNLENDYFLYSPEDLSTLENDNRFMVIYKHPEFQFKLNT</sequence>
<reference evidence="1 2" key="1">
    <citation type="submission" date="2019-03" db="EMBL/GenBank/DDBJ databases">
        <authorList>
            <person name="He R.-H."/>
        </authorList>
    </citation>
    <scope>NUCLEOTIDE SEQUENCE [LARGE SCALE GENOMIC DNA]</scope>
    <source>
        <strain evidence="2">SH 714</strain>
    </source>
</reference>
<keyword evidence="2" id="KW-1185">Reference proteome</keyword>
<gene>
    <name evidence="1" type="ORF">E3U55_13315</name>
</gene>
<comment type="caution">
    <text evidence="1">The sequence shown here is derived from an EMBL/GenBank/DDBJ whole genome shotgun (WGS) entry which is preliminary data.</text>
</comment>
<dbReference type="Gene3D" id="3.90.1720.10">
    <property type="entry name" value="endopeptidase domain like (from Nostoc punctiforme)"/>
    <property type="match status" value="1"/>
</dbReference>
<dbReference type="AlphaFoldDB" id="A0A4Y8IGR7"/>
<proteinExistence type="predicted"/>
<name>A0A4Y8IGR7_9BACI</name>
<dbReference type="Proteomes" id="UP000297975">
    <property type="component" value="Unassembled WGS sequence"/>
</dbReference>
<dbReference type="OrthoDB" id="2080087at2"/>
<organism evidence="1 2">
    <name type="scientific">Filobacillus milosensis</name>
    <dbReference type="NCBI Taxonomy" id="94137"/>
    <lineage>
        <taxon>Bacteria</taxon>
        <taxon>Bacillati</taxon>
        <taxon>Bacillota</taxon>
        <taxon>Bacilli</taxon>
        <taxon>Bacillales</taxon>
        <taxon>Bacillaceae</taxon>
        <taxon>Filobacillus</taxon>
    </lineage>
</organism>
<evidence type="ECO:0000313" key="1">
    <source>
        <dbReference type="EMBL" id="TFB14604.1"/>
    </source>
</evidence>